<feature type="transmembrane region" description="Helical" evidence="6">
    <location>
        <begin position="282"/>
        <end position="300"/>
    </location>
</feature>
<dbReference type="InterPro" id="IPR031312">
    <property type="entry name" value="Na/sul_symport_CS"/>
</dbReference>
<feature type="transmembrane region" description="Helical" evidence="6">
    <location>
        <begin position="306"/>
        <end position="327"/>
    </location>
</feature>
<evidence type="ECO:0000256" key="6">
    <source>
        <dbReference type="SAM" id="Phobius"/>
    </source>
</evidence>
<protein>
    <submittedName>
        <fullName evidence="7">DASS family sodium-coupled anion symporter</fullName>
    </submittedName>
</protein>
<reference evidence="7 8" key="1">
    <citation type="submission" date="2024-02" db="EMBL/GenBank/DDBJ databases">
        <title>Genome analysis and characterization of Microbaculum marinisediminis sp. nov., isolated from marine sediment.</title>
        <authorList>
            <person name="Du Z.-J."/>
            <person name="Ye Y.-Q."/>
            <person name="Zhang Z.-R."/>
            <person name="Yuan S.-M."/>
            <person name="Zhang X.-Y."/>
        </authorList>
    </citation>
    <scope>NUCLEOTIDE SEQUENCE [LARGE SCALE GENOMIC DNA]</scope>
    <source>
        <strain evidence="7 8">SDUM1044001</strain>
    </source>
</reference>
<sequence>MTDEPHADSRSSATQAARRVGLLAGPALAVAMGAAGSPPDLDPAAWNAAAVAILMAVWWMTEAVPLPVTALLPLVLFPLLGVTSIEETAASYANPLIFLFLGGFIIARAMARWQLHRRLAWQVLRVGGSGPTAVVAGVMAVTAFLSMWVSNTATAMVMLPIGQSLAASFAERPDVSRAQDTAFSSALLLGIAYAATIGGMGTLIGTPPNALFAGFLHESYGIEIGFADWMLIGIPIVAVLLPLAWMILTRIAFQVPRLAGHSQESLAGPADPPGPMSREERMVAAIMVLVAACWLLRPVIEAVVPGLPVSDAGIAIAGAILMFALPVRLARPGFLLDWSDMKELRWDVLILFGGGLALAAAISGTGLSTWIGALVVDLEALPTWLMILLVMAIVVYLGELASNTAMAAVFLPVAGAAAVAMGDSPLMLALPVALAASLGFMLPVATPPNAIVFGSGSVGMPQMLRAGAILDVVAIIAVAALALTLGQAMFPG</sequence>
<dbReference type="RefSeq" id="WP_340332526.1">
    <property type="nucleotide sequence ID" value="NZ_JAZHOF010000014.1"/>
</dbReference>
<evidence type="ECO:0000256" key="1">
    <source>
        <dbReference type="ARBA" id="ARBA00004141"/>
    </source>
</evidence>
<keyword evidence="5 6" id="KW-0472">Membrane</keyword>
<dbReference type="GO" id="GO:0005886">
    <property type="term" value="C:plasma membrane"/>
    <property type="evidence" value="ECO:0007669"/>
    <property type="project" value="TreeGrafter"/>
</dbReference>
<proteinExistence type="predicted"/>
<keyword evidence="2" id="KW-0813">Transport</keyword>
<dbReference type="PANTHER" id="PTHR10283">
    <property type="entry name" value="SOLUTE CARRIER FAMILY 13 MEMBER"/>
    <property type="match status" value="1"/>
</dbReference>
<dbReference type="InterPro" id="IPR001898">
    <property type="entry name" value="SLC13A/DASS"/>
</dbReference>
<feature type="transmembrane region" description="Helical" evidence="6">
    <location>
        <begin position="348"/>
        <end position="375"/>
    </location>
</feature>
<dbReference type="Pfam" id="PF00939">
    <property type="entry name" value="Na_sulph_symp"/>
    <property type="match status" value="1"/>
</dbReference>
<feature type="transmembrane region" description="Helical" evidence="6">
    <location>
        <begin position="182"/>
        <end position="204"/>
    </location>
</feature>
<evidence type="ECO:0000256" key="2">
    <source>
        <dbReference type="ARBA" id="ARBA00022448"/>
    </source>
</evidence>
<keyword evidence="4 6" id="KW-1133">Transmembrane helix</keyword>
<feature type="transmembrane region" description="Helical" evidence="6">
    <location>
        <begin position="405"/>
        <end position="422"/>
    </location>
</feature>
<dbReference type="CDD" id="cd01115">
    <property type="entry name" value="SLC13_permease"/>
    <property type="match status" value="1"/>
</dbReference>
<evidence type="ECO:0000256" key="4">
    <source>
        <dbReference type="ARBA" id="ARBA00022989"/>
    </source>
</evidence>
<evidence type="ECO:0000256" key="5">
    <source>
        <dbReference type="ARBA" id="ARBA00023136"/>
    </source>
</evidence>
<dbReference type="PROSITE" id="PS01271">
    <property type="entry name" value="NA_SULFATE"/>
    <property type="match status" value="1"/>
</dbReference>
<comment type="subcellular location">
    <subcellularLocation>
        <location evidence="1">Membrane</location>
        <topology evidence="1">Multi-pass membrane protein</topology>
    </subcellularLocation>
</comment>
<dbReference type="GO" id="GO:0015141">
    <property type="term" value="F:succinate transmembrane transporter activity"/>
    <property type="evidence" value="ECO:0007669"/>
    <property type="project" value="UniProtKB-ARBA"/>
</dbReference>
<feature type="transmembrane region" description="Helical" evidence="6">
    <location>
        <begin position="20"/>
        <end position="38"/>
    </location>
</feature>
<keyword evidence="8" id="KW-1185">Reference proteome</keyword>
<dbReference type="PANTHER" id="PTHR10283:SF82">
    <property type="entry name" value="SOLUTE CARRIER FAMILY 13 MEMBER 2"/>
    <property type="match status" value="1"/>
</dbReference>
<name>A0AAW9RR68_9HYPH</name>
<keyword evidence="3 6" id="KW-0812">Transmembrane</keyword>
<feature type="transmembrane region" description="Helical" evidence="6">
    <location>
        <begin position="428"/>
        <end position="445"/>
    </location>
</feature>
<evidence type="ECO:0000313" key="8">
    <source>
        <dbReference type="Proteomes" id="UP001378188"/>
    </source>
</evidence>
<feature type="transmembrane region" description="Helical" evidence="6">
    <location>
        <begin position="68"/>
        <end position="85"/>
    </location>
</feature>
<dbReference type="Proteomes" id="UP001378188">
    <property type="component" value="Unassembled WGS sequence"/>
</dbReference>
<feature type="transmembrane region" description="Helical" evidence="6">
    <location>
        <begin position="381"/>
        <end position="398"/>
    </location>
</feature>
<evidence type="ECO:0000256" key="3">
    <source>
        <dbReference type="ARBA" id="ARBA00022692"/>
    </source>
</evidence>
<comment type="caution">
    <text evidence="7">The sequence shown here is derived from an EMBL/GenBank/DDBJ whole genome shotgun (WGS) entry which is preliminary data.</text>
</comment>
<gene>
    <name evidence="7" type="ORF">V3328_25380</name>
</gene>
<dbReference type="EMBL" id="JAZHOF010000014">
    <property type="protein sequence ID" value="MEJ8574832.1"/>
    <property type="molecule type" value="Genomic_DNA"/>
</dbReference>
<evidence type="ECO:0000313" key="7">
    <source>
        <dbReference type="EMBL" id="MEJ8574832.1"/>
    </source>
</evidence>
<feature type="transmembrane region" description="Helical" evidence="6">
    <location>
        <begin position="466"/>
        <end position="490"/>
    </location>
</feature>
<dbReference type="AlphaFoldDB" id="A0AAW9RR68"/>
<feature type="transmembrane region" description="Helical" evidence="6">
    <location>
        <begin position="224"/>
        <end position="248"/>
    </location>
</feature>
<feature type="transmembrane region" description="Helical" evidence="6">
    <location>
        <begin position="123"/>
        <end position="147"/>
    </location>
</feature>
<dbReference type="NCBIfam" id="TIGR00785">
    <property type="entry name" value="dass"/>
    <property type="match status" value="1"/>
</dbReference>
<accession>A0AAW9RR68</accession>
<feature type="transmembrane region" description="Helical" evidence="6">
    <location>
        <begin position="91"/>
        <end position="111"/>
    </location>
</feature>
<organism evidence="7 8">
    <name type="scientific">Microbaculum marinum</name>
    <dbReference type="NCBI Taxonomy" id="1764581"/>
    <lineage>
        <taxon>Bacteria</taxon>
        <taxon>Pseudomonadati</taxon>
        <taxon>Pseudomonadota</taxon>
        <taxon>Alphaproteobacteria</taxon>
        <taxon>Hyphomicrobiales</taxon>
        <taxon>Tepidamorphaceae</taxon>
        <taxon>Microbaculum</taxon>
    </lineage>
</organism>